<reference evidence="1" key="1">
    <citation type="submission" date="2023-04" db="EMBL/GenBank/DDBJ databases">
        <title>A chromosome-level genome assembly of the parasitoid wasp Eretmocerus hayati.</title>
        <authorList>
            <person name="Zhong Y."/>
            <person name="Liu S."/>
            <person name="Liu Y."/>
        </authorList>
    </citation>
    <scope>NUCLEOTIDE SEQUENCE</scope>
    <source>
        <strain evidence="1">ZJU_SS_LIU_2023</strain>
    </source>
</reference>
<protein>
    <submittedName>
        <fullName evidence="1">Uncharacterized protein</fullName>
    </submittedName>
</protein>
<sequence length="102" mass="11649">MSDSESISGDSEGIATTVREEIKPLQLTHGTGDNERLEEFQKLLRSMMDSRAPSFEDNENQNDQQNVLKNSLATKKRKQSMVLLVALETERVFIEGQYRPVY</sequence>
<dbReference type="Proteomes" id="UP001239111">
    <property type="component" value="Chromosome 1"/>
</dbReference>
<proteinExistence type="predicted"/>
<comment type="caution">
    <text evidence="1">The sequence shown here is derived from an EMBL/GenBank/DDBJ whole genome shotgun (WGS) entry which is preliminary data.</text>
</comment>
<organism evidence="1 2">
    <name type="scientific">Eretmocerus hayati</name>
    <dbReference type="NCBI Taxonomy" id="131215"/>
    <lineage>
        <taxon>Eukaryota</taxon>
        <taxon>Metazoa</taxon>
        <taxon>Ecdysozoa</taxon>
        <taxon>Arthropoda</taxon>
        <taxon>Hexapoda</taxon>
        <taxon>Insecta</taxon>
        <taxon>Pterygota</taxon>
        <taxon>Neoptera</taxon>
        <taxon>Endopterygota</taxon>
        <taxon>Hymenoptera</taxon>
        <taxon>Apocrita</taxon>
        <taxon>Proctotrupomorpha</taxon>
        <taxon>Chalcidoidea</taxon>
        <taxon>Aphelinidae</taxon>
        <taxon>Aphelininae</taxon>
        <taxon>Eretmocerus</taxon>
    </lineage>
</organism>
<evidence type="ECO:0000313" key="1">
    <source>
        <dbReference type="EMBL" id="KAJ8682463.1"/>
    </source>
</evidence>
<accession>A0ACC2PG75</accession>
<gene>
    <name evidence="1" type="ORF">QAD02_018255</name>
</gene>
<name>A0ACC2PG75_9HYME</name>
<dbReference type="EMBL" id="CM056741">
    <property type="protein sequence ID" value="KAJ8682463.1"/>
    <property type="molecule type" value="Genomic_DNA"/>
</dbReference>
<evidence type="ECO:0000313" key="2">
    <source>
        <dbReference type="Proteomes" id="UP001239111"/>
    </source>
</evidence>
<keyword evidence="2" id="KW-1185">Reference proteome</keyword>